<dbReference type="EMBL" id="JAABNR010000002">
    <property type="protein sequence ID" value="NBZ86607.1"/>
    <property type="molecule type" value="Genomic_DNA"/>
</dbReference>
<name>A0AAE4Y692_9RHOB</name>
<dbReference type="Proteomes" id="UP001193501">
    <property type="component" value="Unassembled WGS sequence"/>
</dbReference>
<evidence type="ECO:0000259" key="1">
    <source>
        <dbReference type="Pfam" id="PF13403"/>
    </source>
</evidence>
<gene>
    <name evidence="2" type="ORF">GV832_03365</name>
</gene>
<dbReference type="InterPro" id="IPR028992">
    <property type="entry name" value="Hedgehog/Intein_dom"/>
</dbReference>
<protein>
    <recommendedName>
        <fullName evidence="1">Hedgehog/Intein (Hint) domain-containing protein</fullName>
    </recommendedName>
</protein>
<evidence type="ECO:0000313" key="2">
    <source>
        <dbReference type="EMBL" id="NBZ86607.1"/>
    </source>
</evidence>
<evidence type="ECO:0000313" key="3">
    <source>
        <dbReference type="Proteomes" id="UP001193501"/>
    </source>
</evidence>
<accession>A0AAE4Y692</accession>
<dbReference type="Pfam" id="PF13403">
    <property type="entry name" value="Hint_2"/>
    <property type="match status" value="1"/>
</dbReference>
<dbReference type="AlphaFoldDB" id="A0AAE4Y692"/>
<keyword evidence="3" id="KW-1185">Reference proteome</keyword>
<organism evidence="2 3">
    <name type="scientific">Stagnihabitans tardus</name>
    <dbReference type="NCBI Taxonomy" id="2699202"/>
    <lineage>
        <taxon>Bacteria</taxon>
        <taxon>Pseudomonadati</taxon>
        <taxon>Pseudomonadota</taxon>
        <taxon>Alphaproteobacteria</taxon>
        <taxon>Rhodobacterales</taxon>
        <taxon>Paracoccaceae</taxon>
        <taxon>Stagnihabitans</taxon>
    </lineage>
</organism>
<dbReference type="RefSeq" id="WP_168773406.1">
    <property type="nucleotide sequence ID" value="NZ_JAABNR010000002.1"/>
</dbReference>
<reference evidence="2" key="1">
    <citation type="submission" date="2020-01" db="EMBL/GenBank/DDBJ databases">
        <authorList>
            <person name="Chen W.-M."/>
        </authorList>
    </citation>
    <scope>NUCLEOTIDE SEQUENCE</scope>
    <source>
        <strain evidence="2">CYK-10</strain>
    </source>
</reference>
<feature type="domain" description="Hedgehog/Intein (Hint)" evidence="1">
    <location>
        <begin position="167"/>
        <end position="293"/>
    </location>
</feature>
<sequence>MTQAHETPSMEWRVLSDMVLPPGRAPDNDLLTSGLLVAEFALPLERPQVLLRAEGEAQLSLYADPEAGITLTHRQGARLVNHRLAGALPALRATARVSFRFEARSGRWRMELRVIGSPGHDRAAPGVGAMAIRVAELQVARRANALLWYGLTEAQSLPAHAPWIGPQSLIDTTRGPVAARDLAPGDGILTLDEGALPLHRLIPRRLPARGSFAPILLRSPFFGLTSDILVSADQPILISGASVEYLCGTEEALVPALALCDGSLAQREERRPVIEGLALDLGRPALILVDGCCLMSHAAPGEVAPRRTLADWETTPLLALLGRVALRHVA</sequence>
<comment type="caution">
    <text evidence="2">The sequence shown here is derived from an EMBL/GenBank/DDBJ whole genome shotgun (WGS) entry which is preliminary data.</text>
</comment>
<proteinExistence type="predicted"/>